<proteinExistence type="predicted"/>
<keyword evidence="1" id="KW-0805">Transcription regulation</keyword>
<feature type="domain" description="HTH gntR-type" evidence="4">
    <location>
        <begin position="12"/>
        <end position="80"/>
    </location>
</feature>
<dbReference type="InterPro" id="IPR050679">
    <property type="entry name" value="Bact_HTH_transcr_reg"/>
</dbReference>
<organism evidence="5 6">
    <name type="scientific">Streptomyces durmitorensis</name>
    <dbReference type="NCBI Taxonomy" id="319947"/>
    <lineage>
        <taxon>Bacteria</taxon>
        <taxon>Bacillati</taxon>
        <taxon>Actinomycetota</taxon>
        <taxon>Actinomycetes</taxon>
        <taxon>Kitasatosporales</taxon>
        <taxon>Streptomycetaceae</taxon>
        <taxon>Streptomyces</taxon>
    </lineage>
</organism>
<dbReference type="Pfam" id="PF00392">
    <property type="entry name" value="GntR"/>
    <property type="match status" value="1"/>
</dbReference>
<keyword evidence="6" id="KW-1185">Reference proteome</keyword>
<dbReference type="RefSeq" id="WP_249588162.1">
    <property type="nucleotide sequence ID" value="NZ_BAAAQL010000010.1"/>
</dbReference>
<dbReference type="PROSITE" id="PS50949">
    <property type="entry name" value="HTH_GNTR"/>
    <property type="match status" value="1"/>
</dbReference>
<evidence type="ECO:0000256" key="2">
    <source>
        <dbReference type="ARBA" id="ARBA00023125"/>
    </source>
</evidence>
<dbReference type="InterPro" id="IPR036390">
    <property type="entry name" value="WH_DNA-bd_sf"/>
</dbReference>
<name>A0ABY4PS75_9ACTN</name>
<evidence type="ECO:0000313" key="5">
    <source>
        <dbReference type="EMBL" id="UQT56708.1"/>
    </source>
</evidence>
<accession>A0ABY4PS75</accession>
<dbReference type="CDD" id="cd07377">
    <property type="entry name" value="WHTH_GntR"/>
    <property type="match status" value="1"/>
</dbReference>
<sequence length="86" mass="9533">MAALEIDHQAPEPPYRQIAADLTGQIERGELVADRPIPSEKALTDRYGVARNTVRSAISVLRENGLVYTVPNRGTYVRDRSAPDDK</sequence>
<keyword evidence="3" id="KW-0804">Transcription</keyword>
<dbReference type="Proteomes" id="UP000829992">
    <property type="component" value="Chromosome"/>
</dbReference>
<dbReference type="EMBL" id="CP097289">
    <property type="protein sequence ID" value="UQT56708.1"/>
    <property type="molecule type" value="Genomic_DNA"/>
</dbReference>
<evidence type="ECO:0000313" key="6">
    <source>
        <dbReference type="Proteomes" id="UP000829992"/>
    </source>
</evidence>
<gene>
    <name evidence="5" type="ORF">M4V62_17280</name>
</gene>
<reference evidence="5 6" key="1">
    <citation type="submission" date="2022-05" db="EMBL/GenBank/DDBJ databases">
        <authorList>
            <person name="Zhou X."/>
            <person name="Li K."/>
            <person name="Man Y."/>
        </authorList>
    </citation>
    <scope>NUCLEOTIDE SEQUENCE [LARGE SCALE GENOMIC DNA]</scope>
    <source>
        <strain evidence="5 6">MS405</strain>
    </source>
</reference>
<evidence type="ECO:0000259" key="4">
    <source>
        <dbReference type="PROSITE" id="PS50949"/>
    </source>
</evidence>
<dbReference type="PANTHER" id="PTHR44846">
    <property type="entry name" value="MANNOSYL-D-GLYCERATE TRANSPORT/METABOLISM SYSTEM REPRESSOR MNGR-RELATED"/>
    <property type="match status" value="1"/>
</dbReference>
<dbReference type="InterPro" id="IPR000524">
    <property type="entry name" value="Tscrpt_reg_HTH_GntR"/>
</dbReference>
<dbReference type="Gene3D" id="1.10.10.10">
    <property type="entry name" value="Winged helix-like DNA-binding domain superfamily/Winged helix DNA-binding domain"/>
    <property type="match status" value="1"/>
</dbReference>
<dbReference type="InterPro" id="IPR036388">
    <property type="entry name" value="WH-like_DNA-bd_sf"/>
</dbReference>
<keyword evidence="2" id="KW-0238">DNA-binding</keyword>
<dbReference type="PRINTS" id="PR00035">
    <property type="entry name" value="HTHGNTR"/>
</dbReference>
<protein>
    <submittedName>
        <fullName evidence="5">Winged helix-turn-helix domain-containing protein</fullName>
    </submittedName>
</protein>
<dbReference type="SMART" id="SM00345">
    <property type="entry name" value="HTH_GNTR"/>
    <property type="match status" value="1"/>
</dbReference>
<evidence type="ECO:0000256" key="3">
    <source>
        <dbReference type="ARBA" id="ARBA00023163"/>
    </source>
</evidence>
<dbReference type="SUPFAM" id="SSF46785">
    <property type="entry name" value="Winged helix' DNA-binding domain"/>
    <property type="match status" value="1"/>
</dbReference>
<evidence type="ECO:0000256" key="1">
    <source>
        <dbReference type="ARBA" id="ARBA00023015"/>
    </source>
</evidence>
<dbReference type="PANTHER" id="PTHR44846:SF17">
    <property type="entry name" value="GNTR-FAMILY TRANSCRIPTIONAL REGULATOR"/>
    <property type="match status" value="1"/>
</dbReference>